<feature type="compositionally biased region" description="Polar residues" evidence="1">
    <location>
        <begin position="269"/>
        <end position="285"/>
    </location>
</feature>
<gene>
    <name evidence="3" type="ORF">Cfor_09676</name>
</gene>
<accession>A0A6L2PES9</accession>
<feature type="transmembrane region" description="Helical" evidence="2">
    <location>
        <begin position="630"/>
        <end position="651"/>
    </location>
</feature>
<dbReference type="PANTHER" id="PTHR31226:SF1">
    <property type="entry name" value="TRANSMEMBRANE PROTEIN 117"/>
    <property type="match status" value="1"/>
</dbReference>
<dbReference type="InParanoid" id="A0A6L2PES9"/>
<reference evidence="4" key="1">
    <citation type="submission" date="2020-01" db="EMBL/GenBank/DDBJ databases">
        <title>Draft genome sequence of the Termite Coptotermes fromosanus.</title>
        <authorList>
            <person name="Itakura S."/>
            <person name="Yosikawa Y."/>
            <person name="Umezawa K."/>
        </authorList>
    </citation>
    <scope>NUCLEOTIDE SEQUENCE [LARGE SCALE GENOMIC DNA]</scope>
</reference>
<feature type="region of interest" description="Disordered" evidence="1">
    <location>
        <begin position="845"/>
        <end position="866"/>
    </location>
</feature>
<keyword evidence="2" id="KW-0812">Transmembrane</keyword>
<feature type="transmembrane region" description="Helical" evidence="2">
    <location>
        <begin position="726"/>
        <end position="743"/>
    </location>
</feature>
<dbReference type="Proteomes" id="UP000502823">
    <property type="component" value="Unassembled WGS sequence"/>
</dbReference>
<dbReference type="AlphaFoldDB" id="A0A6L2PES9"/>
<dbReference type="OrthoDB" id="419441at2759"/>
<feature type="transmembrane region" description="Helical" evidence="2">
    <location>
        <begin position="671"/>
        <end position="689"/>
    </location>
</feature>
<keyword evidence="2" id="KW-1133">Transmembrane helix</keyword>
<sequence>MATSSFVRKSLVSLNNGGASPSHIAPIKERSNSNASCKAASALALATSSMVDFWNRVSQQMAYIDGSTRSPSLIDAGSTRSSLHNDSTRDSLLVAMDTAAIAARPSADNRSSSLLDERNIRSESLLEIEYEHSISILDDRNSNSVSLLDCGNDQMNVSVFDDVIAPLPSSGLCHIDVSKTFKQRRPTEITSPMSYKSCSGSRHTATTCSLEASPPLSPRMQRVRSSTFHRLTNNRTTPQKSIQLPASVVNEDEEKRSQSKPWYWRASSADKQQNKGVSLDSNGNDGDQSALWHHVFTEPAAEVSGNSRPQRGTAAIPSSATSTSVVMETASIGGGRMTTRTRLHKYQQQFSFCAGDRRLSQPFDLCPYVTKKASSWEESEAVQRRRSIMMAVSGIELVHQTHLPTMNCNLATTCPGTAGLLMLHPTSSELHLLDKRDLRYYFQHPYPRLFVTYFVIFCNFLLFAEDPISHSHTESDIPMVGNVFSFVLTKYPPEWRWSLIKVLMWILAMLCGMVLGKLLIHGYLCGKLLRLKMFRDDQGSWMTMFFTVIVSLYVFSHAYNLMLFLWYDNPLYHINSHMGVTNASVMKAAACGTWLGDLITALMVTDMMLQDNLYPQWASYFRQIWRRSNVPRILIFWVGSVVATSVVVTLIVSDWISWDKLNRDFVATTELSRAFLASFILVMDLLIVMQDWDFPHFTTTLHVNLPGFSVATVKWKYAEVDITGKWFNYGIIVLVMLLDLNMWKNQIFYNPKDFGQYTGPDDKIHTVNDPELLETRNTSYWTWESRSHINPDTGSPFYEDDMQMNSRFMNYPLSAKWTAFIPSVIGLVLFVALVSLYGRFPAHQPHGQERNLSPCRGPQGKDPNSR</sequence>
<dbReference type="Pfam" id="PF15113">
    <property type="entry name" value="TMEM117"/>
    <property type="match status" value="1"/>
</dbReference>
<protein>
    <recommendedName>
        <fullName evidence="5">Transmembrane protein 117</fullName>
    </recommendedName>
</protein>
<feature type="transmembrane region" description="Helical" evidence="2">
    <location>
        <begin position="817"/>
        <end position="838"/>
    </location>
</feature>
<evidence type="ECO:0000313" key="4">
    <source>
        <dbReference type="Proteomes" id="UP000502823"/>
    </source>
</evidence>
<dbReference type="PANTHER" id="PTHR31226">
    <property type="entry name" value="TRANSMEMBRANE PROTEIN 117"/>
    <property type="match status" value="1"/>
</dbReference>
<feature type="region of interest" description="Disordered" evidence="1">
    <location>
        <begin position="228"/>
        <end position="285"/>
    </location>
</feature>
<feature type="region of interest" description="Disordered" evidence="1">
    <location>
        <begin position="300"/>
        <end position="322"/>
    </location>
</feature>
<dbReference type="EMBL" id="BLKM01000171">
    <property type="protein sequence ID" value="GFG29712.1"/>
    <property type="molecule type" value="Genomic_DNA"/>
</dbReference>
<keyword evidence="4" id="KW-1185">Reference proteome</keyword>
<feature type="transmembrane region" description="Helical" evidence="2">
    <location>
        <begin position="587"/>
        <end position="609"/>
    </location>
</feature>
<evidence type="ECO:0000256" key="1">
    <source>
        <dbReference type="SAM" id="MobiDB-lite"/>
    </source>
</evidence>
<feature type="compositionally biased region" description="Polar residues" evidence="1">
    <location>
        <begin position="228"/>
        <end position="244"/>
    </location>
</feature>
<feature type="compositionally biased region" description="Low complexity" evidence="1">
    <location>
        <begin position="313"/>
        <end position="322"/>
    </location>
</feature>
<evidence type="ECO:0008006" key="5">
    <source>
        <dbReference type="Google" id="ProtNLM"/>
    </source>
</evidence>
<feature type="transmembrane region" description="Helical" evidence="2">
    <location>
        <begin position="541"/>
        <end position="567"/>
    </location>
</feature>
<proteinExistence type="predicted"/>
<dbReference type="InterPro" id="IPR029370">
    <property type="entry name" value="TMEM117"/>
</dbReference>
<organism evidence="3 4">
    <name type="scientific">Coptotermes formosanus</name>
    <name type="common">Formosan subterranean termite</name>
    <dbReference type="NCBI Taxonomy" id="36987"/>
    <lineage>
        <taxon>Eukaryota</taxon>
        <taxon>Metazoa</taxon>
        <taxon>Ecdysozoa</taxon>
        <taxon>Arthropoda</taxon>
        <taxon>Hexapoda</taxon>
        <taxon>Insecta</taxon>
        <taxon>Pterygota</taxon>
        <taxon>Neoptera</taxon>
        <taxon>Polyneoptera</taxon>
        <taxon>Dictyoptera</taxon>
        <taxon>Blattodea</taxon>
        <taxon>Blattoidea</taxon>
        <taxon>Termitoidae</taxon>
        <taxon>Rhinotermitidae</taxon>
        <taxon>Coptotermes</taxon>
    </lineage>
</organism>
<name>A0A6L2PES9_COPFO</name>
<dbReference type="GO" id="GO:0070059">
    <property type="term" value="P:intrinsic apoptotic signaling pathway in response to endoplasmic reticulum stress"/>
    <property type="evidence" value="ECO:0007669"/>
    <property type="project" value="TreeGrafter"/>
</dbReference>
<evidence type="ECO:0000256" key="2">
    <source>
        <dbReference type="SAM" id="Phobius"/>
    </source>
</evidence>
<comment type="caution">
    <text evidence="3">The sequence shown here is derived from an EMBL/GenBank/DDBJ whole genome shotgun (WGS) entry which is preliminary data.</text>
</comment>
<feature type="transmembrane region" description="Helical" evidence="2">
    <location>
        <begin position="502"/>
        <end position="520"/>
    </location>
</feature>
<keyword evidence="2" id="KW-0472">Membrane</keyword>
<evidence type="ECO:0000313" key="3">
    <source>
        <dbReference type="EMBL" id="GFG29712.1"/>
    </source>
</evidence>